<evidence type="ECO:0000313" key="2">
    <source>
        <dbReference type="Proteomes" id="UP000067444"/>
    </source>
</evidence>
<dbReference type="EMBL" id="CP012160">
    <property type="protein sequence ID" value="AKS45065.1"/>
    <property type="molecule type" value="Genomic_DNA"/>
</dbReference>
<dbReference type="STRING" id="1458307.OSB_05020"/>
<dbReference type="OrthoDB" id="7658823at2"/>
<dbReference type="InterPro" id="IPR037401">
    <property type="entry name" value="SnoaL-like"/>
</dbReference>
<dbReference type="Pfam" id="PF12680">
    <property type="entry name" value="SnoaL_2"/>
    <property type="match status" value="1"/>
</dbReference>
<keyword evidence="2" id="KW-1185">Reference proteome</keyword>
<reference evidence="1 2" key="1">
    <citation type="journal article" date="2015" name="Genome Announc.">
        <title>Closed Genome Sequence of Octadecabacter temperatus SB1, the First Mesophilic Species of the Genus Octadecabacter.</title>
        <authorList>
            <person name="Voget S."/>
            <person name="Billerbeck S."/>
            <person name="Simon M."/>
            <person name="Daniel R."/>
        </authorList>
    </citation>
    <scope>NUCLEOTIDE SEQUENCE [LARGE SCALE GENOMIC DNA]</scope>
    <source>
        <strain evidence="1 2">SB1</strain>
    </source>
</reference>
<protein>
    <submittedName>
        <fullName evidence="1">SnoaL-like domain protein</fullName>
    </submittedName>
</protein>
<dbReference type="Proteomes" id="UP000067444">
    <property type="component" value="Chromosome"/>
</dbReference>
<gene>
    <name evidence="1" type="ORF">OSB_05020</name>
</gene>
<dbReference type="Gene3D" id="3.10.450.50">
    <property type="match status" value="1"/>
</dbReference>
<dbReference type="InterPro" id="IPR032710">
    <property type="entry name" value="NTF2-like_dom_sf"/>
</dbReference>
<evidence type="ECO:0000313" key="1">
    <source>
        <dbReference type="EMBL" id="AKS45065.1"/>
    </source>
</evidence>
<organism evidence="1 2">
    <name type="scientific">Octadecabacter temperatus</name>
    <dbReference type="NCBI Taxonomy" id="1458307"/>
    <lineage>
        <taxon>Bacteria</taxon>
        <taxon>Pseudomonadati</taxon>
        <taxon>Pseudomonadota</taxon>
        <taxon>Alphaproteobacteria</taxon>
        <taxon>Rhodobacterales</taxon>
        <taxon>Roseobacteraceae</taxon>
        <taxon>Octadecabacter</taxon>
    </lineage>
</organism>
<dbReference type="KEGG" id="otm:OSB_05020"/>
<dbReference type="SUPFAM" id="SSF54427">
    <property type="entry name" value="NTF2-like"/>
    <property type="match status" value="1"/>
</dbReference>
<proteinExistence type="predicted"/>
<sequence>MSDALTTFFDAWSEQDASKRANMIASATSPDATYSDPRSGDRLSGHAAISDYVGMFSANAPGWTAKVVSTDEVNGYARSAVAFGGMGPDGNEMTQHGTYFSEADDAGKLVMIAGFVGLGFTPDV</sequence>
<dbReference type="AlphaFoldDB" id="A0A0K0Y2A3"/>
<name>A0A0K0Y2A3_9RHOB</name>
<accession>A0A0K0Y2A3</accession>
<dbReference type="RefSeq" id="WP_049833490.1">
    <property type="nucleotide sequence ID" value="NZ_CP012160.1"/>
</dbReference>